<evidence type="ECO:0000256" key="2">
    <source>
        <dbReference type="ARBA" id="ARBA00004745"/>
    </source>
</evidence>
<dbReference type="RefSeq" id="XP_006817735.1">
    <property type="nucleotide sequence ID" value="XM_006817672.1"/>
</dbReference>
<dbReference type="Gene3D" id="3.50.50.60">
    <property type="entry name" value="FAD/NAD(P)-binding domain"/>
    <property type="match status" value="1"/>
</dbReference>
<dbReference type="CDD" id="cd22827">
    <property type="entry name" value="Gal_Rha_Lectin_SUL-I-like"/>
    <property type="match status" value="1"/>
</dbReference>
<dbReference type="Pfam" id="PF13499">
    <property type="entry name" value="EF-hand_7"/>
    <property type="match status" value="1"/>
</dbReference>
<dbReference type="Pfam" id="PF01266">
    <property type="entry name" value="DAO"/>
    <property type="match status" value="1"/>
</dbReference>
<dbReference type="InterPro" id="IPR038299">
    <property type="entry name" value="DAO_C_sf"/>
</dbReference>
<dbReference type="Gene3D" id="3.30.9.10">
    <property type="entry name" value="D-Amino Acid Oxidase, subunit A, domain 2"/>
    <property type="match status" value="1"/>
</dbReference>
<keyword evidence="6" id="KW-0274">FAD</keyword>
<dbReference type="PROSITE" id="PS50222">
    <property type="entry name" value="EF_HAND_2"/>
    <property type="match status" value="2"/>
</dbReference>
<evidence type="ECO:0000256" key="4">
    <source>
        <dbReference type="ARBA" id="ARBA00013029"/>
    </source>
</evidence>
<dbReference type="InterPro" id="IPR031656">
    <property type="entry name" value="DAO_C"/>
</dbReference>
<dbReference type="GeneID" id="100368630"/>
<protein>
    <recommendedName>
        <fullName evidence="4">glycerol-3-phosphate dehydrogenase</fullName>
        <ecNumber evidence="4">1.1.5.3</ecNumber>
    </recommendedName>
</protein>
<dbReference type="InterPro" id="IPR006076">
    <property type="entry name" value="FAD-dep_OxRdtase"/>
</dbReference>
<accession>A0ABM0MCJ4</accession>
<dbReference type="SUPFAM" id="SSF54373">
    <property type="entry name" value="FAD-linked reductases, C-terminal domain"/>
    <property type="match status" value="1"/>
</dbReference>
<feature type="chain" id="PRO_5046729422" description="glycerol-3-phosphate dehydrogenase" evidence="11">
    <location>
        <begin position="23"/>
        <end position="797"/>
    </location>
</feature>
<evidence type="ECO:0000313" key="14">
    <source>
        <dbReference type="Proteomes" id="UP000694865"/>
    </source>
</evidence>
<evidence type="ECO:0000256" key="5">
    <source>
        <dbReference type="ARBA" id="ARBA00022630"/>
    </source>
</evidence>
<feature type="domain" description="SUEL-type lectin" evidence="13">
    <location>
        <begin position="39"/>
        <end position="128"/>
    </location>
</feature>
<dbReference type="PROSITE" id="PS00018">
    <property type="entry name" value="EF_HAND_1"/>
    <property type="match status" value="1"/>
</dbReference>
<evidence type="ECO:0000259" key="13">
    <source>
        <dbReference type="PROSITE" id="PS50228"/>
    </source>
</evidence>
<evidence type="ECO:0000256" key="3">
    <source>
        <dbReference type="ARBA" id="ARBA00007330"/>
    </source>
</evidence>
<gene>
    <name evidence="15" type="primary">LOC100368630</name>
</gene>
<evidence type="ECO:0000256" key="9">
    <source>
        <dbReference type="ARBA" id="ARBA00023002"/>
    </source>
</evidence>
<dbReference type="Gene3D" id="2.60.120.740">
    <property type="match status" value="1"/>
</dbReference>
<dbReference type="EC" id="1.1.5.3" evidence="4"/>
<dbReference type="Gene3D" id="1.10.8.870">
    <property type="entry name" value="Alpha-glycerophosphate oxidase, cap domain"/>
    <property type="match status" value="1"/>
</dbReference>
<dbReference type="CDD" id="cd00051">
    <property type="entry name" value="EFh"/>
    <property type="match status" value="1"/>
</dbReference>
<evidence type="ECO:0000256" key="10">
    <source>
        <dbReference type="SAM" id="MobiDB-lite"/>
    </source>
</evidence>
<feature type="signal peptide" evidence="11">
    <location>
        <begin position="1"/>
        <end position="22"/>
    </location>
</feature>
<dbReference type="SUPFAM" id="SSF51905">
    <property type="entry name" value="FAD/NAD(P)-binding domain"/>
    <property type="match status" value="1"/>
</dbReference>
<feature type="domain" description="EF-hand" evidence="12">
    <location>
        <begin position="731"/>
        <end position="766"/>
    </location>
</feature>
<dbReference type="InterPro" id="IPR000447">
    <property type="entry name" value="G3P_DH_FAD-dep"/>
</dbReference>
<dbReference type="PROSITE" id="PS00978">
    <property type="entry name" value="FAD_G3PDH_2"/>
    <property type="match status" value="1"/>
</dbReference>
<dbReference type="InterPro" id="IPR011992">
    <property type="entry name" value="EF-hand-dom_pair"/>
</dbReference>
<comment type="similarity">
    <text evidence="3">Belongs to the FAD-dependent glycerol-3-phosphate dehydrogenase family.</text>
</comment>
<comment type="pathway">
    <text evidence="2">Polyol metabolism; glycerol degradation.</text>
</comment>
<dbReference type="PANTHER" id="PTHR11985">
    <property type="entry name" value="GLYCEROL-3-PHOSPHATE DEHYDROGENASE"/>
    <property type="match status" value="1"/>
</dbReference>
<dbReference type="PANTHER" id="PTHR11985:SF15">
    <property type="entry name" value="GLYCEROL-3-PHOSPHATE DEHYDROGENASE, MITOCHONDRIAL"/>
    <property type="match status" value="1"/>
</dbReference>
<dbReference type="InterPro" id="IPR002048">
    <property type="entry name" value="EF_hand_dom"/>
</dbReference>
<dbReference type="Pfam" id="PF16901">
    <property type="entry name" value="DAO_C"/>
    <property type="match status" value="1"/>
</dbReference>
<dbReference type="Proteomes" id="UP000694865">
    <property type="component" value="Unplaced"/>
</dbReference>
<proteinExistence type="inferred from homology"/>
<keyword evidence="14" id="KW-1185">Reference proteome</keyword>
<dbReference type="Pfam" id="PF02140">
    <property type="entry name" value="SUEL_Lectin"/>
    <property type="match status" value="1"/>
</dbReference>
<name>A0ABM0MCJ4_SACKO</name>
<evidence type="ECO:0000256" key="8">
    <source>
        <dbReference type="ARBA" id="ARBA00022946"/>
    </source>
</evidence>
<keyword evidence="5" id="KW-0285">Flavoprotein</keyword>
<keyword evidence="8" id="KW-0809">Transit peptide</keyword>
<dbReference type="SUPFAM" id="SSF47473">
    <property type="entry name" value="EF-hand"/>
    <property type="match status" value="1"/>
</dbReference>
<dbReference type="Gene3D" id="1.10.238.10">
    <property type="entry name" value="EF-hand"/>
    <property type="match status" value="1"/>
</dbReference>
<dbReference type="Gene3D" id="4.10.1240.10">
    <property type="entry name" value="GPCR, family 2, extracellular hormone receptor domain"/>
    <property type="match status" value="1"/>
</dbReference>
<feature type="domain" description="EF-hand" evidence="12">
    <location>
        <begin position="695"/>
        <end position="730"/>
    </location>
</feature>
<evidence type="ECO:0000256" key="1">
    <source>
        <dbReference type="ARBA" id="ARBA00001974"/>
    </source>
</evidence>
<organism evidence="14 15">
    <name type="scientific">Saccoglossus kowalevskii</name>
    <name type="common">Acorn worm</name>
    <dbReference type="NCBI Taxonomy" id="10224"/>
    <lineage>
        <taxon>Eukaryota</taxon>
        <taxon>Metazoa</taxon>
        <taxon>Hemichordata</taxon>
        <taxon>Enteropneusta</taxon>
        <taxon>Harrimaniidae</taxon>
        <taxon>Saccoglossus</taxon>
    </lineage>
</organism>
<evidence type="ECO:0000259" key="12">
    <source>
        <dbReference type="PROSITE" id="PS50222"/>
    </source>
</evidence>
<dbReference type="SMART" id="SM00054">
    <property type="entry name" value="EFh"/>
    <property type="match status" value="2"/>
</dbReference>
<feature type="compositionally biased region" description="Low complexity" evidence="10">
    <location>
        <begin position="146"/>
        <end position="169"/>
    </location>
</feature>
<dbReference type="InterPro" id="IPR036188">
    <property type="entry name" value="FAD/NAD-bd_sf"/>
</dbReference>
<dbReference type="PROSITE" id="PS50228">
    <property type="entry name" value="SUEL_LECTIN"/>
    <property type="match status" value="1"/>
</dbReference>
<keyword evidence="9" id="KW-0560">Oxidoreductase</keyword>
<evidence type="ECO:0000256" key="7">
    <source>
        <dbReference type="ARBA" id="ARBA00022837"/>
    </source>
</evidence>
<dbReference type="InterPro" id="IPR000922">
    <property type="entry name" value="Lectin_gal-bd_dom"/>
</dbReference>
<dbReference type="InterPro" id="IPR036445">
    <property type="entry name" value="GPCR_2_extracell_dom_sf"/>
</dbReference>
<comment type="cofactor">
    <cofactor evidence="1">
        <name>FAD</name>
        <dbReference type="ChEBI" id="CHEBI:57692"/>
    </cofactor>
</comment>
<sequence length="797" mass="88539">MKTISLGYAIIVCLCVLHVAVSESAENSYEEPEIYYTVVCQNRNMQIACFNGKVIEITMANYGRSDQNTCPKRGEMDDVNCRALYSMDIVSERCNGRDKCTVPVNNGIFGGDPCRGTRKYLEVQYECLESQIPVSTTINQTVMQTTTTVEPTKQKPVTTPTQPHRISLPTLPPPLIIETTQQPEETTDSKFKTTKVEVKVTTDRRRLYCPAVKVRDIDWPETLTGSGNVIKQCPSGTTGKWWQLPYFWVGIKAYDIVAGKQCLKKSYFLSKAKALEIFPMLKKDALVGALVYYDGTHNDARMNITIGLTAARLGATIANHTEVLELTKTTTDNGRKVISGAKLKDCLSGQTFEVKAKAVINATGPFTDKIRQMANNEIQPICQPSAGVHIVLPGYYSPETMGLLDPATSDGRIIFFLPWLNKTLAGTTDTPCELSHSPAPSEKDIQFILDEIKNYLSPDVQVRRGDVLAAWSGIRPLVTDPSAKNTQSLSRNHVIEVSPERLITIAGGKWTTYRSMASDTIDAAVRTCNLNQACASQTDGMLLDGAAGWTPTMFIRLVQDYGLDTEVAKHLASTYGHHAFEVAKLAELTGKRWPLVGVKLVDQFPYLEAEVKFAVQEYACTVVDVLARRTRLAFLNIQAAEEALPRVVELMAKELGWSKQKQKEEHDEAIKFLYEQMGSSCRENLMNIPINFSEEDIKKYNKKFDCLDRGKKGYITLLDVRKFLDSIGEKVTEDQLRDMMNEVDCNKNGRIEKDEFLQLMSALKTGAVSISRLGTALALSEMKSAKAIPTDRSGGGL</sequence>
<reference evidence="15" key="1">
    <citation type="submission" date="2025-08" db="UniProtKB">
        <authorList>
            <consortium name="RefSeq"/>
        </authorList>
    </citation>
    <scope>IDENTIFICATION</scope>
    <source>
        <tissue evidence="15">Testes</tissue>
    </source>
</reference>
<dbReference type="InterPro" id="IPR018247">
    <property type="entry name" value="EF_Hand_1_Ca_BS"/>
</dbReference>
<keyword evidence="7" id="KW-0106">Calcium</keyword>
<dbReference type="InterPro" id="IPR043159">
    <property type="entry name" value="Lectin_gal-bd_sf"/>
</dbReference>
<keyword evidence="11" id="KW-0732">Signal</keyword>
<feature type="region of interest" description="Disordered" evidence="10">
    <location>
        <begin position="146"/>
        <end position="174"/>
    </location>
</feature>
<evidence type="ECO:0000313" key="15">
    <source>
        <dbReference type="RefSeq" id="XP_006817735.1"/>
    </source>
</evidence>
<evidence type="ECO:0000256" key="6">
    <source>
        <dbReference type="ARBA" id="ARBA00022827"/>
    </source>
</evidence>
<evidence type="ECO:0000256" key="11">
    <source>
        <dbReference type="SAM" id="SignalP"/>
    </source>
</evidence>